<organism evidence="1 2">
    <name type="scientific">Sulfuriroseicoccus oceanibius</name>
    <dbReference type="NCBI Taxonomy" id="2707525"/>
    <lineage>
        <taxon>Bacteria</taxon>
        <taxon>Pseudomonadati</taxon>
        <taxon>Verrucomicrobiota</taxon>
        <taxon>Verrucomicrobiia</taxon>
        <taxon>Verrucomicrobiales</taxon>
        <taxon>Verrucomicrobiaceae</taxon>
        <taxon>Sulfuriroseicoccus</taxon>
    </lineage>
</organism>
<dbReference type="Proteomes" id="UP000475117">
    <property type="component" value="Chromosome"/>
</dbReference>
<keyword evidence="2" id="KW-1185">Reference proteome</keyword>
<dbReference type="EMBL" id="CP066776">
    <property type="protein sequence ID" value="QQL45578.1"/>
    <property type="molecule type" value="Genomic_DNA"/>
</dbReference>
<dbReference type="RefSeq" id="WP_164363200.1">
    <property type="nucleotide sequence ID" value="NZ_CP066776.1"/>
</dbReference>
<evidence type="ECO:0000313" key="2">
    <source>
        <dbReference type="Proteomes" id="UP000475117"/>
    </source>
</evidence>
<protein>
    <submittedName>
        <fullName evidence="1">Uncharacterized protein</fullName>
    </submittedName>
</protein>
<evidence type="ECO:0000313" key="1">
    <source>
        <dbReference type="EMBL" id="QQL45578.1"/>
    </source>
</evidence>
<dbReference type="KEGG" id="soa:G3M56_003035"/>
<accession>A0A6B3L227</accession>
<sequence length="180" mass="20064">MKWIADELAGGAECLGWVVPPLAMIGARSLNYELDLIMKAHLIFIFSLLMAVFSCLCCSAYAEEPKGGVEVLRSENLEKLLVEVVSREGRLVDIEPAETKHLCRPFAFTKGHFPADVVRDEISYYLTFFSEVGLTSVDLPLLVQKLSPRFEAGVLTDSEALLLLRVCRLTVDEVSKQLEE</sequence>
<reference evidence="1 2" key="1">
    <citation type="submission" date="2020-12" db="EMBL/GenBank/DDBJ databases">
        <title>Sulforoseuscoccus oceanibium gen. nov., sp. nov., a representative of the phylum Verrucomicrobia with special cytoplasmic membrane, and proposal of Sulforoseuscoccusaceae fam. nov.</title>
        <authorList>
            <person name="Xi F."/>
        </authorList>
    </citation>
    <scope>NUCLEOTIDE SEQUENCE [LARGE SCALE GENOMIC DNA]</scope>
    <source>
        <strain evidence="1 2">T37</strain>
    </source>
</reference>
<proteinExistence type="predicted"/>
<gene>
    <name evidence="1" type="ORF">G3M56_003035</name>
</gene>
<dbReference type="AlphaFoldDB" id="A0A6B3L227"/>
<name>A0A6B3L227_9BACT</name>